<dbReference type="EMBL" id="SIHJ01000001">
    <property type="protein sequence ID" value="TWT36224.1"/>
    <property type="molecule type" value="Genomic_DNA"/>
</dbReference>
<keyword evidence="3" id="KW-1185">Reference proteome</keyword>
<reference evidence="2 3" key="1">
    <citation type="submission" date="2019-02" db="EMBL/GenBank/DDBJ databases">
        <title>Deep-cultivation of Planctomycetes and their phenomic and genomic characterization uncovers novel biology.</title>
        <authorList>
            <person name="Wiegand S."/>
            <person name="Jogler M."/>
            <person name="Boedeker C."/>
            <person name="Pinto D."/>
            <person name="Vollmers J."/>
            <person name="Rivas-Marin E."/>
            <person name="Kohn T."/>
            <person name="Peeters S.H."/>
            <person name="Heuer A."/>
            <person name="Rast P."/>
            <person name="Oberbeckmann S."/>
            <person name="Bunk B."/>
            <person name="Jeske O."/>
            <person name="Meyerdierks A."/>
            <person name="Storesund J.E."/>
            <person name="Kallscheuer N."/>
            <person name="Luecker S."/>
            <person name="Lage O.M."/>
            <person name="Pohl T."/>
            <person name="Merkel B.J."/>
            <person name="Hornburger P."/>
            <person name="Mueller R.-W."/>
            <person name="Bruemmer F."/>
            <person name="Labrenz M."/>
            <person name="Spormann A.M."/>
            <person name="Op Den Camp H."/>
            <person name="Overmann J."/>
            <person name="Amann R."/>
            <person name="Jetten M.S.M."/>
            <person name="Mascher T."/>
            <person name="Medema M.H."/>
            <person name="Devos D.P."/>
            <person name="Kaster A.-K."/>
            <person name="Ovreas L."/>
            <person name="Rohde M."/>
            <person name="Galperin M.Y."/>
            <person name="Jogler C."/>
        </authorList>
    </citation>
    <scope>NUCLEOTIDE SEQUENCE [LARGE SCALE GENOMIC DNA]</scope>
    <source>
        <strain evidence="2 3">KOR34</strain>
    </source>
</reference>
<dbReference type="OrthoDB" id="267377at2"/>
<organism evidence="2 3">
    <name type="scientific">Posidoniimonas corsicana</name>
    <dbReference type="NCBI Taxonomy" id="1938618"/>
    <lineage>
        <taxon>Bacteria</taxon>
        <taxon>Pseudomonadati</taxon>
        <taxon>Planctomycetota</taxon>
        <taxon>Planctomycetia</taxon>
        <taxon>Pirellulales</taxon>
        <taxon>Lacipirellulaceae</taxon>
        <taxon>Posidoniimonas</taxon>
    </lineage>
</organism>
<comment type="caution">
    <text evidence="2">The sequence shown here is derived from an EMBL/GenBank/DDBJ whole genome shotgun (WGS) entry which is preliminary data.</text>
</comment>
<evidence type="ECO:0000256" key="1">
    <source>
        <dbReference type="SAM" id="SignalP"/>
    </source>
</evidence>
<gene>
    <name evidence="2" type="ORF">KOR34_11250</name>
</gene>
<dbReference type="AlphaFoldDB" id="A0A5C5VCA7"/>
<evidence type="ECO:0008006" key="4">
    <source>
        <dbReference type="Google" id="ProtNLM"/>
    </source>
</evidence>
<name>A0A5C5VCA7_9BACT</name>
<proteinExistence type="predicted"/>
<dbReference type="Proteomes" id="UP000316714">
    <property type="component" value="Unassembled WGS sequence"/>
</dbReference>
<dbReference type="InterPro" id="IPR055876">
    <property type="entry name" value="DUF7453"/>
</dbReference>
<feature type="signal peptide" evidence="1">
    <location>
        <begin position="1"/>
        <end position="22"/>
    </location>
</feature>
<evidence type="ECO:0000313" key="3">
    <source>
        <dbReference type="Proteomes" id="UP000316714"/>
    </source>
</evidence>
<accession>A0A5C5VCA7</accession>
<dbReference type="NCBIfam" id="TIGR05002">
    <property type="entry name" value="NxxGxxAF_repeat"/>
    <property type="match status" value="5"/>
</dbReference>
<protein>
    <recommendedName>
        <fullName evidence="4">Phytase-like domain-containing protein</fullName>
    </recommendedName>
</protein>
<keyword evidence="1" id="KW-0732">Signal</keyword>
<feature type="chain" id="PRO_5022726051" description="Phytase-like domain-containing protein" evidence="1">
    <location>
        <begin position="23"/>
        <end position="567"/>
    </location>
</feature>
<evidence type="ECO:0000313" key="2">
    <source>
        <dbReference type="EMBL" id="TWT36224.1"/>
    </source>
</evidence>
<sequence precursor="true">MRNPTAAALLTLTLCCPVVGIAVEPSSDLRIRTLGLSDQQAPAMPTGVALGEFSYVTINGDGNRPELNASGQSAFFSQMRGPGIDSANDGALWFDDGDRLHIIAQEGMTAPGALDGEVFSRIYAGFPNLADDGTIVFHASIQSDGGVERDGLWRAKDGDLDLVVLEGAVLPGLPNVIADAVLRSYRVGTDGEIVYYMIAQERRPPNLVTGVYRFDGETTSEVVKSGDIAPGIGRPFTNFSDDSVSINSNGDVAFVGLTEASGLEQREDSGIWLASSGATSLLVREGLHPPGTPTGAEFRNVSISIPFRFSPVLNSSREIAFFSSVLAPPPSGQSGIWTAAESGVEAKLISGDTLVSRGVSIVAPETDLGQEAALMNDDGVIVYKARLFGDDITDENDDAIFRLAPGGRTQVVARIGDQAPDTPDGVTFRHLGDVGLGSDGTVAFAATFLDPSYPAVQSGIWLETSSGELELVVRTNDELEVLKGDLRTISSIDFDGGSGNADGRVSSFERYGNLAFHARFTDGTSGMFHYGFSAVPTPTASALAALACVWACSSPRGRASKLSRGLG</sequence>
<dbReference type="RefSeq" id="WP_146562965.1">
    <property type="nucleotide sequence ID" value="NZ_SIHJ01000001.1"/>
</dbReference>
<dbReference type="Pfam" id="PF24251">
    <property type="entry name" value="DUF7453"/>
    <property type="match status" value="1"/>
</dbReference>